<reference evidence="3 4" key="1">
    <citation type="journal article" date="2021" name="BMC Genomics">
        <title>Datura genome reveals duplications of psychoactive alkaloid biosynthetic genes and high mutation rate following tissue culture.</title>
        <authorList>
            <person name="Rajewski A."/>
            <person name="Carter-House D."/>
            <person name="Stajich J."/>
            <person name="Litt A."/>
        </authorList>
    </citation>
    <scope>NUCLEOTIDE SEQUENCE [LARGE SCALE GENOMIC DNA]</scope>
    <source>
        <strain evidence="3">AR-01</strain>
    </source>
</reference>
<dbReference type="InterPro" id="IPR001461">
    <property type="entry name" value="Aspartic_peptidase_A1"/>
</dbReference>
<dbReference type="Pfam" id="PF14543">
    <property type="entry name" value="TAXi_N"/>
    <property type="match status" value="1"/>
</dbReference>
<comment type="similarity">
    <text evidence="1">Belongs to the peptidase A1 family.</text>
</comment>
<dbReference type="PROSITE" id="PS51767">
    <property type="entry name" value="PEPTIDASE_A1"/>
    <property type="match status" value="1"/>
</dbReference>
<dbReference type="InterPro" id="IPR021109">
    <property type="entry name" value="Peptidase_aspartic_dom_sf"/>
</dbReference>
<dbReference type="InterPro" id="IPR032861">
    <property type="entry name" value="TAXi_N"/>
</dbReference>
<proteinExistence type="inferred from homology"/>
<dbReference type="EMBL" id="JACEIK010000409">
    <property type="protein sequence ID" value="MCD7456543.1"/>
    <property type="molecule type" value="Genomic_DNA"/>
</dbReference>
<evidence type="ECO:0000256" key="1">
    <source>
        <dbReference type="ARBA" id="ARBA00007447"/>
    </source>
</evidence>
<dbReference type="SUPFAM" id="SSF50630">
    <property type="entry name" value="Acid proteases"/>
    <property type="match status" value="1"/>
</dbReference>
<dbReference type="PANTHER" id="PTHR13683">
    <property type="entry name" value="ASPARTYL PROTEASES"/>
    <property type="match status" value="1"/>
</dbReference>
<accession>A0ABS8SCG6</accession>
<dbReference type="InterPro" id="IPR001969">
    <property type="entry name" value="Aspartic_peptidase_AS"/>
</dbReference>
<comment type="caution">
    <text evidence="3">The sequence shown here is derived from an EMBL/GenBank/DDBJ whole genome shotgun (WGS) entry which is preliminary data.</text>
</comment>
<protein>
    <recommendedName>
        <fullName evidence="2">Peptidase A1 domain-containing protein</fullName>
    </recommendedName>
</protein>
<name>A0ABS8SCG6_DATST</name>
<organism evidence="3 4">
    <name type="scientific">Datura stramonium</name>
    <name type="common">Jimsonweed</name>
    <name type="synonym">Common thornapple</name>
    <dbReference type="NCBI Taxonomy" id="4076"/>
    <lineage>
        <taxon>Eukaryota</taxon>
        <taxon>Viridiplantae</taxon>
        <taxon>Streptophyta</taxon>
        <taxon>Embryophyta</taxon>
        <taxon>Tracheophyta</taxon>
        <taxon>Spermatophyta</taxon>
        <taxon>Magnoliopsida</taxon>
        <taxon>eudicotyledons</taxon>
        <taxon>Gunneridae</taxon>
        <taxon>Pentapetalae</taxon>
        <taxon>asterids</taxon>
        <taxon>lamiids</taxon>
        <taxon>Solanales</taxon>
        <taxon>Solanaceae</taxon>
        <taxon>Solanoideae</taxon>
        <taxon>Datureae</taxon>
        <taxon>Datura</taxon>
    </lineage>
</organism>
<dbReference type="PROSITE" id="PS00141">
    <property type="entry name" value="ASP_PROTEASE"/>
    <property type="match status" value="1"/>
</dbReference>
<sequence>MSIDSFNLLDPPMPSYSFTLYHRDVFEKSNFKDYDSMLSNRLARGHTRASYLASIYENKRMGAHLNRRGPAMGSTTTYDAEETTYCRYNVPYESGIRTIGLMASEVIVFTLDYKLQRIMFGCGKNQKSGKVQFSGSYSGIVGLGRRVNANLSGGYSLPSQLNATVFSLCLPSFELGKSSILNFHKAPWPNATMAKLLPNYMHPQLHFVNLYKIFINDREVPVKPSWWHFDKNMRGGVVVDTGTTITHFPEDFYIVFRYIFRSEVGDDSPIVENPVGDFDTCYRADLDGGEVYFPVVKLYFGSKNPSSMLFLAQERVVTLIGDQYCLAFKGWDKDFTILGTNQLQAVGLTFDTSQNTLAFDLDACL</sequence>
<evidence type="ECO:0000313" key="4">
    <source>
        <dbReference type="Proteomes" id="UP000823775"/>
    </source>
</evidence>
<dbReference type="PANTHER" id="PTHR13683:SF797">
    <property type="entry name" value="ASPARTIC PROTEINASE NEPENTHESIN-2-LIKE"/>
    <property type="match status" value="1"/>
</dbReference>
<gene>
    <name evidence="3" type="ORF">HAX54_032130</name>
</gene>
<dbReference type="Gene3D" id="2.40.70.10">
    <property type="entry name" value="Acid Proteases"/>
    <property type="match status" value="2"/>
</dbReference>
<dbReference type="InterPro" id="IPR032799">
    <property type="entry name" value="TAXi_C"/>
</dbReference>
<feature type="domain" description="Peptidase A1" evidence="2">
    <location>
        <begin position="1"/>
        <end position="360"/>
    </location>
</feature>
<keyword evidence="4" id="KW-1185">Reference proteome</keyword>
<dbReference type="InterPro" id="IPR033121">
    <property type="entry name" value="PEPTIDASE_A1"/>
</dbReference>
<evidence type="ECO:0000259" key="2">
    <source>
        <dbReference type="PROSITE" id="PS51767"/>
    </source>
</evidence>
<dbReference type="Proteomes" id="UP000823775">
    <property type="component" value="Unassembled WGS sequence"/>
</dbReference>
<evidence type="ECO:0000313" key="3">
    <source>
        <dbReference type="EMBL" id="MCD7456543.1"/>
    </source>
</evidence>
<dbReference type="Pfam" id="PF14541">
    <property type="entry name" value="TAXi_C"/>
    <property type="match status" value="1"/>
</dbReference>